<dbReference type="OrthoDB" id="6167993at2"/>
<evidence type="ECO:0000256" key="1">
    <source>
        <dbReference type="SAM" id="MobiDB-lite"/>
    </source>
</evidence>
<feature type="compositionally biased region" description="Basic and acidic residues" evidence="1">
    <location>
        <begin position="68"/>
        <end position="91"/>
    </location>
</feature>
<proteinExistence type="predicted"/>
<evidence type="ECO:0000313" key="3">
    <source>
        <dbReference type="Proteomes" id="UP000235346"/>
    </source>
</evidence>
<dbReference type="AlphaFoldDB" id="A0A2N7TIA1"/>
<protein>
    <submittedName>
        <fullName evidence="2">Uncharacterized protein</fullName>
    </submittedName>
</protein>
<dbReference type="Proteomes" id="UP000235346">
    <property type="component" value="Unassembled WGS sequence"/>
</dbReference>
<sequence length="91" mass="10416">MTITIITPLTPYWQHVHADWWQDAQGNDIHRVEIDGDALYHCHLAGSPLPWNAVATSLTEAMAVCNRRAGDPESRRRSMPRHVEQEMAREV</sequence>
<comment type="caution">
    <text evidence="2">The sequence shown here is derived from an EMBL/GenBank/DDBJ whole genome shotgun (WGS) entry which is preliminary data.</text>
</comment>
<dbReference type="RefSeq" id="WP_102629131.1">
    <property type="nucleotide sequence ID" value="NZ_PDOH01000055.1"/>
</dbReference>
<reference evidence="2 3" key="1">
    <citation type="submission" date="2018-01" db="EMBL/GenBank/DDBJ databases">
        <title>Halomonas endophytica sp. nov., isolated from storage liquid in the stems of Populus euphratica.</title>
        <authorList>
            <person name="Chen C."/>
        </authorList>
    </citation>
    <scope>NUCLEOTIDE SEQUENCE [LARGE SCALE GENOMIC DNA]</scope>
    <source>
        <strain evidence="2 3">DSM 26881</strain>
    </source>
</reference>
<name>A0A2N7TIA1_9GAMM</name>
<gene>
    <name evidence="2" type="ORF">C1H66_17310</name>
</gene>
<organism evidence="2 3">
    <name type="scientific">Halomonas heilongjiangensis</name>
    <dbReference type="NCBI Taxonomy" id="1387883"/>
    <lineage>
        <taxon>Bacteria</taxon>
        <taxon>Pseudomonadati</taxon>
        <taxon>Pseudomonadota</taxon>
        <taxon>Gammaproteobacteria</taxon>
        <taxon>Oceanospirillales</taxon>
        <taxon>Halomonadaceae</taxon>
        <taxon>Halomonas</taxon>
    </lineage>
</organism>
<keyword evidence="3" id="KW-1185">Reference proteome</keyword>
<evidence type="ECO:0000313" key="2">
    <source>
        <dbReference type="EMBL" id="PMR67909.1"/>
    </source>
</evidence>
<accession>A0A2N7TIA1</accession>
<dbReference type="EMBL" id="PNRE01000078">
    <property type="protein sequence ID" value="PMR67909.1"/>
    <property type="molecule type" value="Genomic_DNA"/>
</dbReference>
<feature type="region of interest" description="Disordered" evidence="1">
    <location>
        <begin position="67"/>
        <end position="91"/>
    </location>
</feature>